<evidence type="ECO:0000256" key="5">
    <source>
        <dbReference type="ARBA" id="ARBA00023136"/>
    </source>
</evidence>
<keyword evidence="4 7" id="KW-0812">Transmembrane</keyword>
<feature type="domain" description="TonB-dependent receptor plug" evidence="9">
    <location>
        <begin position="107"/>
        <end position="226"/>
    </location>
</feature>
<keyword evidence="11" id="KW-1185">Reference proteome</keyword>
<keyword evidence="8" id="KW-0732">Signal</keyword>
<dbReference type="FunFam" id="2.170.130.10:FF:000008">
    <property type="entry name" value="SusC/RagA family TonB-linked outer membrane protein"/>
    <property type="match status" value="1"/>
</dbReference>
<dbReference type="SUPFAM" id="SSF56935">
    <property type="entry name" value="Porins"/>
    <property type="match status" value="1"/>
</dbReference>
<evidence type="ECO:0000256" key="4">
    <source>
        <dbReference type="ARBA" id="ARBA00022692"/>
    </source>
</evidence>
<accession>A0A1T5DF70</accession>
<dbReference type="InterPro" id="IPR037066">
    <property type="entry name" value="Plug_dom_sf"/>
</dbReference>
<comment type="similarity">
    <text evidence="7">Belongs to the TonB-dependent receptor family.</text>
</comment>
<dbReference type="Gene3D" id="2.170.130.10">
    <property type="entry name" value="TonB-dependent receptor, plug domain"/>
    <property type="match status" value="1"/>
</dbReference>
<dbReference type="AlphaFoldDB" id="A0A1T5DF70"/>
<proteinExistence type="inferred from homology"/>
<organism evidence="10 11">
    <name type="scientific">Parabacteroides chartae</name>
    <dbReference type="NCBI Taxonomy" id="1037355"/>
    <lineage>
        <taxon>Bacteria</taxon>
        <taxon>Pseudomonadati</taxon>
        <taxon>Bacteroidota</taxon>
        <taxon>Bacteroidia</taxon>
        <taxon>Bacteroidales</taxon>
        <taxon>Tannerellaceae</taxon>
        <taxon>Parabacteroides</taxon>
    </lineage>
</organism>
<evidence type="ECO:0000256" key="3">
    <source>
        <dbReference type="ARBA" id="ARBA00022452"/>
    </source>
</evidence>
<keyword evidence="5 7" id="KW-0472">Membrane</keyword>
<dbReference type="Gene3D" id="2.40.170.20">
    <property type="entry name" value="TonB-dependent receptor, beta-barrel domain"/>
    <property type="match status" value="1"/>
</dbReference>
<dbReference type="GO" id="GO:0009279">
    <property type="term" value="C:cell outer membrane"/>
    <property type="evidence" value="ECO:0007669"/>
    <property type="project" value="UniProtKB-SubCell"/>
</dbReference>
<keyword evidence="2 7" id="KW-0813">Transport</keyword>
<dbReference type="Proteomes" id="UP000190852">
    <property type="component" value="Unassembled WGS sequence"/>
</dbReference>
<protein>
    <submittedName>
        <fullName evidence="10">TonB-linked outer membrane protein, SusC/RagA family</fullName>
    </submittedName>
</protein>
<feature type="chain" id="PRO_5012097640" evidence="8">
    <location>
        <begin position="18"/>
        <end position="1020"/>
    </location>
</feature>
<dbReference type="InterPro" id="IPR008969">
    <property type="entry name" value="CarboxyPept-like_regulatory"/>
</dbReference>
<dbReference type="Pfam" id="PF07715">
    <property type="entry name" value="Plug"/>
    <property type="match status" value="1"/>
</dbReference>
<dbReference type="NCBIfam" id="TIGR04057">
    <property type="entry name" value="SusC_RagA_signa"/>
    <property type="match status" value="1"/>
</dbReference>
<evidence type="ECO:0000259" key="9">
    <source>
        <dbReference type="Pfam" id="PF07715"/>
    </source>
</evidence>
<dbReference type="NCBIfam" id="TIGR04056">
    <property type="entry name" value="OMP_RagA_SusC"/>
    <property type="match status" value="1"/>
</dbReference>
<evidence type="ECO:0000256" key="8">
    <source>
        <dbReference type="SAM" id="SignalP"/>
    </source>
</evidence>
<keyword evidence="3 7" id="KW-1134">Transmembrane beta strand</keyword>
<reference evidence="11" key="1">
    <citation type="submission" date="2017-02" db="EMBL/GenBank/DDBJ databases">
        <authorList>
            <person name="Varghese N."/>
            <person name="Submissions S."/>
        </authorList>
    </citation>
    <scope>NUCLEOTIDE SEQUENCE [LARGE SCALE GENOMIC DNA]</scope>
    <source>
        <strain evidence="11">DSM 24967</strain>
    </source>
</reference>
<evidence type="ECO:0000256" key="6">
    <source>
        <dbReference type="ARBA" id="ARBA00023237"/>
    </source>
</evidence>
<dbReference type="InterPro" id="IPR023997">
    <property type="entry name" value="TonB-dep_OMP_SusC/RagA_CS"/>
</dbReference>
<feature type="signal peptide" evidence="8">
    <location>
        <begin position="1"/>
        <end position="17"/>
    </location>
</feature>
<name>A0A1T5DF70_9BACT</name>
<gene>
    <name evidence="10" type="ORF">SAMN05660349_02435</name>
</gene>
<evidence type="ECO:0000256" key="7">
    <source>
        <dbReference type="PROSITE-ProRule" id="PRU01360"/>
    </source>
</evidence>
<dbReference type="EMBL" id="FUYQ01000018">
    <property type="protein sequence ID" value="SKB70352.1"/>
    <property type="molecule type" value="Genomic_DNA"/>
</dbReference>
<dbReference type="PROSITE" id="PS52016">
    <property type="entry name" value="TONB_DEPENDENT_REC_3"/>
    <property type="match status" value="1"/>
</dbReference>
<dbReference type="InterPro" id="IPR039426">
    <property type="entry name" value="TonB-dep_rcpt-like"/>
</dbReference>
<evidence type="ECO:0000256" key="2">
    <source>
        <dbReference type="ARBA" id="ARBA00022448"/>
    </source>
</evidence>
<dbReference type="Gene3D" id="2.60.40.1120">
    <property type="entry name" value="Carboxypeptidase-like, regulatory domain"/>
    <property type="match status" value="1"/>
</dbReference>
<comment type="subcellular location">
    <subcellularLocation>
        <location evidence="1 7">Cell outer membrane</location>
        <topology evidence="1 7">Multi-pass membrane protein</topology>
    </subcellularLocation>
</comment>
<dbReference type="FunFam" id="2.60.40.1120:FF:000003">
    <property type="entry name" value="Outer membrane protein Omp121"/>
    <property type="match status" value="1"/>
</dbReference>
<evidence type="ECO:0000256" key="1">
    <source>
        <dbReference type="ARBA" id="ARBA00004571"/>
    </source>
</evidence>
<dbReference type="InterPro" id="IPR036942">
    <property type="entry name" value="Beta-barrel_TonB_sf"/>
</dbReference>
<dbReference type="InterPro" id="IPR023996">
    <property type="entry name" value="TonB-dep_OMP_SusC/RagA"/>
</dbReference>
<evidence type="ECO:0000313" key="10">
    <source>
        <dbReference type="EMBL" id="SKB70352.1"/>
    </source>
</evidence>
<sequence length="1020" mass="110531">MKILIYLLLFISPSLFAQVKGTVTDENGEGIIGANVVVKGSNVGTITDLTGTFTVDASGDATLIISYMGYKTQEIKVANQKTIKIILQEDTEILDEVVVVGYGVMRKSDLTGSVGSVKSDVLKKQAVSSFDQGLQGKVAGVQVTAVSGSPGGAVDIRIRGGNSLTSGSQPLYVIDGYPVTAGSSAGGSGAGQNPLATLNPGDIESMEILKDASATAIYGSRGANGVVLISTKRGKSGKTTVSYDGYVGFQKVAKKLDMMNASEWGALANEGAANDGRPAYYTNTSTNPLYPAISDLGQGTDWQDEILRSSAPIHNHNVTINGGSENTKFSIMASYFDQESIVKNQDFNRVSFRNNIDTKLSSRIDLSTSFTASRVTSNVGRENGDGGGNTSIINAALVLPPTVPVFDPTTGEYVRMNYITGSSTVPNPVPYVTFLQDKGTIDRVLGSADLSIRFIEGLTLKISVGADLSSALREVYEPKQTNTGYNANGIASQQNRRNQSLSNENVLTYLKKTGIHSINAMVGTSALSIQSKSSSMTARDFISDVYGYNNLDAGAQWDKPSTGRDKNTLLSGFGRINYVLKDRYLFTVTGRADGSSKFGTNNKWAFFPSAAFAWRMDQEAFMKQVDWISSLKLRASYGVTGNQNISSYSSVEKMNTYVYPIGGVTNVGIAAGNMPNPDLKWETTAISDIGVDFGFLNNRFNFVADYYYKKTTDLLWNISVPLTTGFGSVLKNIGSLENKGLELSLSADVLTGDFKWNTSINWSSNKNKVLEIPGYIPTQQGTISGHLKVNGSWLEPGLPVGVWNLLKTTGVMRTQEERDKAARVTSTTFDQVGDMSFYDKNGDGKISFGEDRTIVGDPNPDFIFGWTNNFTYKNFDLSVYINGSYGNDIYNVLRAETNIVSTWGNQRKEVNDHWTPTNTNAKYPRAHVLVNQNLLQSDFLIEDGSFLRIQNLTLGYNVPKCPFVKSLRVYATGQNLLTITNYSGYNPEVNSQGQSNLQLGVDYNAYPASKSFILGVNIGF</sequence>
<dbReference type="SUPFAM" id="SSF49464">
    <property type="entry name" value="Carboxypeptidase regulatory domain-like"/>
    <property type="match status" value="1"/>
</dbReference>
<dbReference type="InterPro" id="IPR012910">
    <property type="entry name" value="Plug_dom"/>
</dbReference>
<dbReference type="Pfam" id="PF13715">
    <property type="entry name" value="CarbopepD_reg_2"/>
    <property type="match status" value="1"/>
</dbReference>
<keyword evidence="6 7" id="KW-0998">Cell outer membrane</keyword>
<evidence type="ECO:0000313" key="11">
    <source>
        <dbReference type="Proteomes" id="UP000190852"/>
    </source>
</evidence>
<dbReference type="RefSeq" id="WP_139376635.1">
    <property type="nucleotide sequence ID" value="NZ_FUYQ01000018.1"/>
</dbReference>